<dbReference type="EC" id="2.7.12.1" evidence="7"/>
<accession>A0A9K3HTM2</accession>
<dbReference type="InterPro" id="IPR000719">
    <property type="entry name" value="Prot_kinase_dom"/>
</dbReference>
<dbReference type="PANTHER" id="PTHR45646:SF12">
    <property type="entry name" value="SERINE_THREONINE-PROTEIN KINASE AFC1"/>
    <property type="match status" value="1"/>
</dbReference>
<dbReference type="SUPFAM" id="SSF56112">
    <property type="entry name" value="Protein kinase-like (PK-like)"/>
    <property type="match status" value="1"/>
</dbReference>
<reference evidence="7" key="1">
    <citation type="journal article" date="2017" name="Nature">
        <title>The sunflower genome provides insights into oil metabolism, flowering and Asterid evolution.</title>
        <authorList>
            <person name="Badouin H."/>
            <person name="Gouzy J."/>
            <person name="Grassa C.J."/>
            <person name="Murat F."/>
            <person name="Staton S.E."/>
            <person name="Cottret L."/>
            <person name="Lelandais-Briere C."/>
            <person name="Owens G.L."/>
            <person name="Carrere S."/>
            <person name="Mayjonade B."/>
            <person name="Legrand L."/>
            <person name="Gill N."/>
            <person name="Kane N.C."/>
            <person name="Bowers J.E."/>
            <person name="Hubner S."/>
            <person name="Bellec A."/>
            <person name="Berard A."/>
            <person name="Berges H."/>
            <person name="Blanchet N."/>
            <person name="Boniface M.C."/>
            <person name="Brunel D."/>
            <person name="Catrice O."/>
            <person name="Chaidir N."/>
            <person name="Claudel C."/>
            <person name="Donnadieu C."/>
            <person name="Faraut T."/>
            <person name="Fievet G."/>
            <person name="Helmstetter N."/>
            <person name="King M."/>
            <person name="Knapp S.J."/>
            <person name="Lai Z."/>
            <person name="Le Paslier M.C."/>
            <person name="Lippi Y."/>
            <person name="Lorenzon L."/>
            <person name="Mandel J.R."/>
            <person name="Marage G."/>
            <person name="Marchand G."/>
            <person name="Marquand E."/>
            <person name="Bret-Mestries E."/>
            <person name="Morien E."/>
            <person name="Nambeesan S."/>
            <person name="Nguyen T."/>
            <person name="Pegot-Espagnet P."/>
            <person name="Pouilly N."/>
            <person name="Raftis F."/>
            <person name="Sallet E."/>
            <person name="Schiex T."/>
            <person name="Thomas J."/>
            <person name="Vandecasteele C."/>
            <person name="Vares D."/>
            <person name="Vear F."/>
            <person name="Vautrin S."/>
            <person name="Crespi M."/>
            <person name="Mangin B."/>
            <person name="Burke J.M."/>
            <person name="Salse J."/>
            <person name="Munos S."/>
            <person name="Vincourt P."/>
            <person name="Rieseberg L.H."/>
            <person name="Langlade N.B."/>
        </authorList>
    </citation>
    <scope>NUCLEOTIDE SEQUENCE</scope>
    <source>
        <tissue evidence="7">Leaves</tissue>
    </source>
</reference>
<gene>
    <name evidence="7" type="ORF">HanXRQr2_Chr11g0513881</name>
</gene>
<evidence type="ECO:0000259" key="6">
    <source>
        <dbReference type="PROSITE" id="PS50011"/>
    </source>
</evidence>
<dbReference type="PANTHER" id="PTHR45646">
    <property type="entry name" value="SERINE/THREONINE-PROTEIN KINASE DOA-RELATED"/>
    <property type="match status" value="1"/>
</dbReference>
<protein>
    <submittedName>
        <fullName evidence="7">Dual-specificity kinase CMGC-CLK family</fullName>
        <ecNumber evidence="7">2.7.12.1</ecNumber>
    </submittedName>
</protein>
<keyword evidence="4 7" id="KW-0418">Kinase</keyword>
<evidence type="ECO:0000256" key="5">
    <source>
        <dbReference type="ARBA" id="ARBA00022840"/>
    </source>
</evidence>
<name>A0A9K3HTM2_HELAN</name>
<dbReference type="InterPro" id="IPR011009">
    <property type="entry name" value="Kinase-like_dom_sf"/>
</dbReference>
<dbReference type="AlphaFoldDB" id="A0A9K3HTM2"/>
<keyword evidence="2 7" id="KW-0808">Transferase</keyword>
<organism evidence="7 8">
    <name type="scientific">Helianthus annuus</name>
    <name type="common">Common sunflower</name>
    <dbReference type="NCBI Taxonomy" id="4232"/>
    <lineage>
        <taxon>Eukaryota</taxon>
        <taxon>Viridiplantae</taxon>
        <taxon>Streptophyta</taxon>
        <taxon>Embryophyta</taxon>
        <taxon>Tracheophyta</taxon>
        <taxon>Spermatophyta</taxon>
        <taxon>Magnoliopsida</taxon>
        <taxon>eudicotyledons</taxon>
        <taxon>Gunneridae</taxon>
        <taxon>Pentapetalae</taxon>
        <taxon>asterids</taxon>
        <taxon>campanulids</taxon>
        <taxon>Asterales</taxon>
        <taxon>Asteraceae</taxon>
        <taxon>Asteroideae</taxon>
        <taxon>Heliantheae alliance</taxon>
        <taxon>Heliantheae</taxon>
        <taxon>Helianthus</taxon>
    </lineage>
</organism>
<evidence type="ECO:0000256" key="3">
    <source>
        <dbReference type="ARBA" id="ARBA00022741"/>
    </source>
</evidence>
<dbReference type="Gene3D" id="3.30.200.20">
    <property type="entry name" value="Phosphorylase Kinase, domain 1"/>
    <property type="match status" value="1"/>
</dbReference>
<dbReference type="GO" id="GO:0004712">
    <property type="term" value="F:protein serine/threonine/tyrosine kinase activity"/>
    <property type="evidence" value="ECO:0007669"/>
    <property type="project" value="UniProtKB-EC"/>
</dbReference>
<dbReference type="Proteomes" id="UP000215914">
    <property type="component" value="Unassembled WGS sequence"/>
</dbReference>
<dbReference type="PROSITE" id="PS50011">
    <property type="entry name" value="PROTEIN_KINASE_DOM"/>
    <property type="match status" value="1"/>
</dbReference>
<evidence type="ECO:0000256" key="1">
    <source>
        <dbReference type="ARBA" id="ARBA00022527"/>
    </source>
</evidence>
<evidence type="ECO:0000256" key="4">
    <source>
        <dbReference type="ARBA" id="ARBA00022777"/>
    </source>
</evidence>
<feature type="domain" description="Protein kinase" evidence="6">
    <location>
        <begin position="46"/>
        <end position="106"/>
    </location>
</feature>
<keyword evidence="5" id="KW-0067">ATP-binding</keyword>
<comment type="caution">
    <text evidence="7">The sequence shown here is derived from an EMBL/GenBank/DDBJ whole genome shotgun (WGS) entry which is preliminary data.</text>
</comment>
<dbReference type="GO" id="GO:0005524">
    <property type="term" value="F:ATP binding"/>
    <property type="evidence" value="ECO:0007669"/>
    <property type="project" value="UniProtKB-KW"/>
</dbReference>
<dbReference type="EMBL" id="MNCJ02000326">
    <property type="protein sequence ID" value="KAF5783945.1"/>
    <property type="molecule type" value="Genomic_DNA"/>
</dbReference>
<dbReference type="InterPro" id="IPR051175">
    <property type="entry name" value="CLK_kinases"/>
</dbReference>
<dbReference type="GO" id="GO:0004674">
    <property type="term" value="F:protein serine/threonine kinase activity"/>
    <property type="evidence" value="ECO:0007669"/>
    <property type="project" value="UniProtKB-KW"/>
</dbReference>
<evidence type="ECO:0000313" key="7">
    <source>
        <dbReference type="EMBL" id="KAF5783945.1"/>
    </source>
</evidence>
<sequence>METQRTVEFPHHNLDKRPRKWPRSAWDVPDHVIPHPKKFVDYGSEDRISSKMGEGTFGQVLECLDNEKKEPVAIKAVRSINKYREAAMIEMDVLQTLASHDVGGSR</sequence>
<evidence type="ECO:0000313" key="8">
    <source>
        <dbReference type="Proteomes" id="UP000215914"/>
    </source>
</evidence>
<keyword evidence="8" id="KW-1185">Reference proteome</keyword>
<keyword evidence="1" id="KW-0723">Serine/threonine-protein kinase</keyword>
<dbReference type="Gramene" id="mRNA:HanXRQr2_Chr11g0513881">
    <property type="protein sequence ID" value="mRNA:HanXRQr2_Chr11g0513881"/>
    <property type="gene ID" value="HanXRQr2_Chr11g0513881"/>
</dbReference>
<keyword evidence="3" id="KW-0547">Nucleotide-binding</keyword>
<evidence type="ECO:0000256" key="2">
    <source>
        <dbReference type="ARBA" id="ARBA00022679"/>
    </source>
</evidence>
<proteinExistence type="predicted"/>
<reference evidence="7" key="2">
    <citation type="submission" date="2020-06" db="EMBL/GenBank/DDBJ databases">
        <title>Helianthus annuus Genome sequencing and assembly Release 2.</title>
        <authorList>
            <person name="Gouzy J."/>
            <person name="Langlade N."/>
            <person name="Munos S."/>
        </authorList>
    </citation>
    <scope>NUCLEOTIDE SEQUENCE</scope>
    <source>
        <tissue evidence="7">Leaves</tissue>
    </source>
</reference>